<dbReference type="GeneID" id="10399899"/>
<dbReference type="KEGG" id="vg:10399899"/>
<dbReference type="RefSeq" id="YP_004347279.1">
    <property type="nucleotide sequence ID" value="NC_015326.1"/>
</dbReference>
<keyword evidence="2" id="KW-1185">Reference proteome</keyword>
<gene>
    <name evidence="1" type="ORF">LAU_0316</name>
</gene>
<dbReference type="EMBL" id="HQ113105">
    <property type="protein sequence ID" value="AEA07167.1"/>
    <property type="molecule type" value="Genomic_DNA"/>
</dbReference>
<dbReference type="OrthoDB" id="25104at10239"/>
<accession>F2WLP4</accession>
<sequence>MELVISFPKQPKIVPINPDLGDDPFYRYKTKQLVLSFKNGKTFFENLECFQRPLR</sequence>
<protein>
    <submittedName>
        <fullName evidence="1">Uncharacterized protein</fullName>
    </submittedName>
</protein>
<proteinExistence type="predicted"/>
<reference evidence="1 2" key="1">
    <citation type="journal article" date="2011" name="Environ. Microbiol.">
        <title>Lausannevirus, a giant amoebal virus encoding histone doublets.</title>
        <authorList>
            <person name="Thomas V."/>
            <person name="Bertelli C."/>
            <person name="Collyn F."/>
            <person name="Casson N."/>
            <person name="Telenti A."/>
            <person name="Goesmann A."/>
            <person name="Croxatto A."/>
            <person name="Greub G."/>
        </authorList>
    </citation>
    <scope>NUCLEOTIDE SEQUENCE [LARGE SCALE GENOMIC DNA]</scope>
    <source>
        <strain evidence="1">7715</strain>
    </source>
</reference>
<evidence type="ECO:0000313" key="2">
    <source>
        <dbReference type="Proteomes" id="UP000203366"/>
    </source>
</evidence>
<evidence type="ECO:0000313" key="1">
    <source>
        <dbReference type="EMBL" id="AEA07167.1"/>
    </source>
</evidence>
<name>F2WLP4_9VIRU</name>
<dbReference type="Proteomes" id="UP000203366">
    <property type="component" value="Segment"/>
</dbReference>
<organism evidence="1 2">
    <name type="scientific">Lausannevirus</name>
    <dbReference type="NCBI Taxonomy" id="999883"/>
    <lineage>
        <taxon>Viruses</taxon>
        <taxon>Varidnaviria</taxon>
        <taxon>Bamfordvirae</taxon>
        <taxon>Nucleocytoviricota</taxon>
        <taxon>Megaviricetes</taxon>
        <taxon>Pimascovirales</taxon>
        <taxon>Pimascovirales incertae sedis</taxon>
        <taxon>Marseilleviridae</taxon>
        <taxon>Losannavirus</taxon>
        <taxon>Losannavirus lausannense</taxon>
    </lineage>
</organism>